<dbReference type="EMBL" id="AK361022">
    <property type="protein sequence ID" value="BAJ92229.1"/>
    <property type="molecule type" value="mRNA"/>
</dbReference>
<protein>
    <submittedName>
        <fullName evidence="1">Predicted protein</fullName>
    </submittedName>
</protein>
<accession>F2DAV8</accession>
<name>F2DAV8_HORVV</name>
<reference evidence="1" key="1">
    <citation type="journal article" date="2011" name="Plant Physiol.">
        <title>Comprehensive sequence analysis of 24,783 barley full-length cDNAs derived from 12 clone libraries.</title>
        <authorList>
            <person name="Matsumoto T."/>
            <person name="Tanaka T."/>
            <person name="Sakai H."/>
            <person name="Amano N."/>
            <person name="Kanamori H."/>
            <person name="Kurita K."/>
            <person name="Kikuta A."/>
            <person name="Kamiya K."/>
            <person name="Yamamoto M."/>
            <person name="Ikawa H."/>
            <person name="Fujii N."/>
            <person name="Hori K."/>
            <person name="Itoh T."/>
            <person name="Sato K."/>
        </authorList>
    </citation>
    <scope>NUCLEOTIDE SEQUENCE</scope>
    <source>
        <tissue evidence="1">Shoot</tissue>
    </source>
</reference>
<organism evidence="1">
    <name type="scientific">Hordeum vulgare subsp. vulgare</name>
    <name type="common">Domesticated barley</name>
    <dbReference type="NCBI Taxonomy" id="112509"/>
    <lineage>
        <taxon>Eukaryota</taxon>
        <taxon>Viridiplantae</taxon>
        <taxon>Streptophyta</taxon>
        <taxon>Embryophyta</taxon>
        <taxon>Tracheophyta</taxon>
        <taxon>Spermatophyta</taxon>
        <taxon>Magnoliopsida</taxon>
        <taxon>Liliopsida</taxon>
        <taxon>Poales</taxon>
        <taxon>Poaceae</taxon>
        <taxon>BOP clade</taxon>
        <taxon>Pooideae</taxon>
        <taxon>Triticodae</taxon>
        <taxon>Triticeae</taxon>
        <taxon>Hordeinae</taxon>
        <taxon>Hordeum</taxon>
    </lineage>
</organism>
<sequence>MLLSTWLYTALPCALRRMTRIIDVY</sequence>
<proteinExistence type="evidence at transcript level"/>
<dbReference type="AlphaFoldDB" id="F2DAV8"/>
<evidence type="ECO:0000313" key="1">
    <source>
        <dbReference type="EMBL" id="BAJ92229.1"/>
    </source>
</evidence>